<comment type="similarity">
    <text evidence="2 7">Belongs to the thioredoxin family. DsbC subfamily.</text>
</comment>
<evidence type="ECO:0000313" key="11">
    <source>
        <dbReference type="Proteomes" id="UP000583556"/>
    </source>
</evidence>
<feature type="chain" id="PRO_5031597113" description="Thiol:disulfide interchange protein" evidence="7">
    <location>
        <begin position="18"/>
        <end position="270"/>
    </location>
</feature>
<comment type="subcellular location">
    <subcellularLocation>
        <location evidence="1 7">Periplasm</location>
    </subcellularLocation>
</comment>
<evidence type="ECO:0000256" key="6">
    <source>
        <dbReference type="ARBA" id="ARBA00023284"/>
    </source>
</evidence>
<dbReference type="AlphaFoldDB" id="A0A7Y0BSU7"/>
<evidence type="ECO:0000256" key="4">
    <source>
        <dbReference type="ARBA" id="ARBA00022764"/>
    </source>
</evidence>
<dbReference type="InterPro" id="IPR033954">
    <property type="entry name" value="DiS-bond_Isoase_DsbC/G"/>
</dbReference>
<dbReference type="PANTHER" id="PTHR35272:SF3">
    <property type="entry name" value="THIOL:DISULFIDE INTERCHANGE PROTEIN DSBC"/>
    <property type="match status" value="1"/>
</dbReference>
<comment type="caution">
    <text evidence="10">The sequence shown here is derived from an EMBL/GenBank/DDBJ whole genome shotgun (WGS) entry which is preliminary data.</text>
</comment>
<dbReference type="PANTHER" id="PTHR35272">
    <property type="entry name" value="THIOL:DISULFIDE INTERCHANGE PROTEIN DSBC-RELATED"/>
    <property type="match status" value="1"/>
</dbReference>
<dbReference type="Gene3D" id="3.40.30.10">
    <property type="entry name" value="Glutaredoxin"/>
    <property type="match status" value="1"/>
</dbReference>
<dbReference type="InterPro" id="IPR036249">
    <property type="entry name" value="Thioredoxin-like_sf"/>
</dbReference>
<organism evidence="10 11">
    <name type="scientific">Novosphingobium olei</name>
    <dbReference type="NCBI Taxonomy" id="2728851"/>
    <lineage>
        <taxon>Bacteria</taxon>
        <taxon>Pseudomonadati</taxon>
        <taxon>Pseudomonadota</taxon>
        <taxon>Alphaproteobacteria</taxon>
        <taxon>Sphingomonadales</taxon>
        <taxon>Sphingomonadaceae</taxon>
        <taxon>Novosphingobium</taxon>
    </lineage>
</organism>
<dbReference type="Pfam" id="PF13098">
    <property type="entry name" value="Thioredoxin_2"/>
    <property type="match status" value="1"/>
</dbReference>
<dbReference type="CDD" id="cd03020">
    <property type="entry name" value="DsbA_DsbC_DsbG"/>
    <property type="match status" value="1"/>
</dbReference>
<accession>A0A7Y0BSU7</accession>
<dbReference type="GO" id="GO:0042597">
    <property type="term" value="C:periplasmic space"/>
    <property type="evidence" value="ECO:0007669"/>
    <property type="project" value="UniProtKB-SubCell"/>
</dbReference>
<feature type="signal peptide" evidence="7">
    <location>
        <begin position="1"/>
        <end position="17"/>
    </location>
</feature>
<evidence type="ECO:0000256" key="5">
    <source>
        <dbReference type="ARBA" id="ARBA00023157"/>
    </source>
</evidence>
<evidence type="ECO:0000256" key="7">
    <source>
        <dbReference type="RuleBase" id="RU364038"/>
    </source>
</evidence>
<dbReference type="InterPro" id="IPR009094">
    <property type="entry name" value="DiS-bond_isomerase_DsbC/G_N_sf"/>
</dbReference>
<gene>
    <name evidence="10" type="ORF">HHL27_19710</name>
</gene>
<proteinExistence type="inferred from homology"/>
<dbReference type="Pfam" id="PF10411">
    <property type="entry name" value="DsbC_N"/>
    <property type="match status" value="1"/>
</dbReference>
<comment type="function">
    <text evidence="7">Required for disulfide bond formation in some periplasmic proteins. Acts by transferring its disulfide bond to other proteins and is reduced in the process.</text>
</comment>
<evidence type="ECO:0000259" key="9">
    <source>
        <dbReference type="Pfam" id="PF13098"/>
    </source>
</evidence>
<evidence type="ECO:0000256" key="3">
    <source>
        <dbReference type="ARBA" id="ARBA00022729"/>
    </source>
</evidence>
<dbReference type="InterPro" id="IPR051470">
    <property type="entry name" value="Thiol:disulfide_interchange"/>
</dbReference>
<evidence type="ECO:0000256" key="1">
    <source>
        <dbReference type="ARBA" id="ARBA00004418"/>
    </source>
</evidence>
<keyword evidence="5" id="KW-1015">Disulfide bond</keyword>
<dbReference type="InterPro" id="IPR018950">
    <property type="entry name" value="DiS-bond_isomerase_DsbC/G_N"/>
</dbReference>
<dbReference type="InterPro" id="IPR012336">
    <property type="entry name" value="Thioredoxin-like_fold"/>
</dbReference>
<evidence type="ECO:0000313" key="10">
    <source>
        <dbReference type="EMBL" id="NML95906.1"/>
    </source>
</evidence>
<dbReference type="Proteomes" id="UP000583556">
    <property type="component" value="Unassembled WGS sequence"/>
</dbReference>
<sequence>MIALGVAGGSAMAAALAATPSAEERVGQVLKARLPRTAPTHIDCAVVAGLCEVQAGANLFYTDTSGRYLVVGRIYDMETRQDLTAARLLAINPDLLAGTGARASQLADEADAAPAPSAMPVLQRASVPAPSGKVSLTALPATGAIEWGRGRDRLTVFSDFHCGYCKLLHQQLQMMDVRVTERPISLLGTRMISEAVICAPDKRAALERAYEGAALPASRCDISGLDANERFAREHGFDGTPVIVRGDGAVLHGYRSKEVLATWLAGGKVS</sequence>
<keyword evidence="11" id="KW-1185">Reference proteome</keyword>
<name>A0A7Y0BSU7_9SPHN</name>
<evidence type="ECO:0000259" key="8">
    <source>
        <dbReference type="Pfam" id="PF10411"/>
    </source>
</evidence>
<dbReference type="SUPFAM" id="SSF54423">
    <property type="entry name" value="DsbC/DsbG N-terminal domain-like"/>
    <property type="match status" value="1"/>
</dbReference>
<keyword evidence="6 7" id="KW-0676">Redox-active center</keyword>
<evidence type="ECO:0000256" key="2">
    <source>
        <dbReference type="ARBA" id="ARBA00009813"/>
    </source>
</evidence>
<keyword evidence="4 7" id="KW-0574">Periplasm</keyword>
<dbReference type="EMBL" id="JABBGM010000014">
    <property type="protein sequence ID" value="NML95906.1"/>
    <property type="molecule type" value="Genomic_DNA"/>
</dbReference>
<dbReference type="SUPFAM" id="SSF52833">
    <property type="entry name" value="Thioredoxin-like"/>
    <property type="match status" value="1"/>
</dbReference>
<feature type="domain" description="Disulphide bond isomerase DsbC/G N-terminal" evidence="8">
    <location>
        <begin position="20"/>
        <end position="85"/>
    </location>
</feature>
<keyword evidence="3 7" id="KW-0732">Signal</keyword>
<dbReference type="Gene3D" id="3.10.450.70">
    <property type="entry name" value="Disulphide bond isomerase, DsbC/G, N-terminal"/>
    <property type="match status" value="1"/>
</dbReference>
<reference evidence="10 11" key="1">
    <citation type="submission" date="2020-04" db="EMBL/GenBank/DDBJ databases">
        <title>Novosphingobium sp. TW-4 isolated from soil.</title>
        <authorList>
            <person name="Dahal R.H."/>
            <person name="Chaudhary D.K."/>
        </authorList>
    </citation>
    <scope>NUCLEOTIDE SEQUENCE [LARGE SCALE GENOMIC DNA]</scope>
    <source>
        <strain evidence="10 11">TW-4</strain>
    </source>
</reference>
<protein>
    <recommendedName>
        <fullName evidence="7">Thiol:disulfide interchange protein</fullName>
    </recommendedName>
</protein>
<feature type="domain" description="Thioredoxin-like fold" evidence="9">
    <location>
        <begin position="149"/>
        <end position="264"/>
    </location>
</feature>